<organism evidence="2">
    <name type="scientific">Tanacetum cinerariifolium</name>
    <name type="common">Dalmatian daisy</name>
    <name type="synonym">Chrysanthemum cinerariifolium</name>
    <dbReference type="NCBI Taxonomy" id="118510"/>
    <lineage>
        <taxon>Eukaryota</taxon>
        <taxon>Viridiplantae</taxon>
        <taxon>Streptophyta</taxon>
        <taxon>Embryophyta</taxon>
        <taxon>Tracheophyta</taxon>
        <taxon>Spermatophyta</taxon>
        <taxon>Magnoliopsida</taxon>
        <taxon>eudicotyledons</taxon>
        <taxon>Gunneridae</taxon>
        <taxon>Pentapetalae</taxon>
        <taxon>asterids</taxon>
        <taxon>campanulids</taxon>
        <taxon>Asterales</taxon>
        <taxon>Asteraceae</taxon>
        <taxon>Asteroideae</taxon>
        <taxon>Anthemideae</taxon>
        <taxon>Anthemidinae</taxon>
        <taxon>Tanacetum</taxon>
    </lineage>
</organism>
<evidence type="ECO:0000313" key="2">
    <source>
        <dbReference type="EMBL" id="GEU82609.1"/>
    </source>
</evidence>
<feature type="transmembrane region" description="Helical" evidence="1">
    <location>
        <begin position="271"/>
        <end position="288"/>
    </location>
</feature>
<sequence length="291" mass="33628">MNQNYFEPNPCYDSNSFSFDQPLQYTINHQEDLNQQNMNDVDDRWNKIIESWNKIIQILGEMSMIPLNEINSQIPPSIVITTSLLMLPTEDPEVSLIMRNEELSTIPKKESDEFIKSSVSDLVPIPSESEDTSRSESVCILPSCDDISLIEIPEEKAVTFSNPLFNSNDNFISSDDESLSDEDVPEDNVKIYSNPFFKFDDEYISSDVNPLFDELLKNIESKDSYDSNLDEPDLIVTPFLMLLRMSVSTREAMLMRLIILRTVTMTQRETYYIFRVCLVMILPLISFLRCF</sequence>
<evidence type="ECO:0000256" key="1">
    <source>
        <dbReference type="SAM" id="Phobius"/>
    </source>
</evidence>
<comment type="caution">
    <text evidence="2">The sequence shown here is derived from an EMBL/GenBank/DDBJ whole genome shotgun (WGS) entry which is preliminary data.</text>
</comment>
<keyword evidence="1" id="KW-0812">Transmembrane</keyword>
<keyword evidence="1" id="KW-1133">Transmembrane helix</keyword>
<gene>
    <name evidence="2" type="ORF">Tci_054587</name>
</gene>
<proteinExistence type="predicted"/>
<dbReference type="AlphaFoldDB" id="A0A6L2NAH8"/>
<keyword evidence="1" id="KW-0472">Membrane</keyword>
<reference evidence="2" key="1">
    <citation type="journal article" date="2019" name="Sci. Rep.">
        <title>Draft genome of Tanacetum cinerariifolium, the natural source of mosquito coil.</title>
        <authorList>
            <person name="Yamashiro T."/>
            <person name="Shiraishi A."/>
            <person name="Satake H."/>
            <person name="Nakayama K."/>
        </authorList>
    </citation>
    <scope>NUCLEOTIDE SEQUENCE</scope>
</reference>
<accession>A0A6L2NAH8</accession>
<dbReference type="EMBL" id="BKCJ010008513">
    <property type="protein sequence ID" value="GEU82609.1"/>
    <property type="molecule type" value="Genomic_DNA"/>
</dbReference>
<protein>
    <submittedName>
        <fullName evidence="2">Uncharacterized protein</fullName>
    </submittedName>
</protein>
<name>A0A6L2NAH8_TANCI</name>